<keyword evidence="11" id="KW-1185">Reference proteome</keyword>
<dbReference type="GO" id="GO:0016410">
    <property type="term" value="F:N-acyltransferase activity"/>
    <property type="evidence" value="ECO:0007669"/>
    <property type="project" value="UniProtKB-UniRule"/>
</dbReference>
<evidence type="ECO:0000313" key="10">
    <source>
        <dbReference type="EMBL" id="GAQ23673.1"/>
    </source>
</evidence>
<evidence type="ECO:0000256" key="6">
    <source>
        <dbReference type="ARBA" id="ARBA00023136"/>
    </source>
</evidence>
<dbReference type="AlphaFoldDB" id="A0A100HMW9"/>
<dbReference type="PANTHER" id="PTHR38686">
    <property type="entry name" value="APOLIPOPROTEIN N-ACYLTRANSFERASE"/>
    <property type="match status" value="1"/>
</dbReference>
<dbReference type="Pfam" id="PF00795">
    <property type="entry name" value="CN_hydrolase"/>
    <property type="match status" value="1"/>
</dbReference>
<comment type="similarity">
    <text evidence="8">Belongs to the CN hydrolase family. Apolipoprotein N-acyltransferase subfamily.</text>
</comment>
<comment type="pathway">
    <text evidence="8">Protein modification; lipoprotein biosynthesis (N-acyl transfer).</text>
</comment>
<feature type="transmembrane region" description="Helical" evidence="8">
    <location>
        <begin position="58"/>
        <end position="77"/>
    </location>
</feature>
<keyword evidence="6 8" id="KW-0472">Membrane</keyword>
<dbReference type="CDD" id="cd07571">
    <property type="entry name" value="ALP_N-acyl_transferase"/>
    <property type="match status" value="1"/>
</dbReference>
<comment type="caution">
    <text evidence="8">Lacks conserved residue(s) required for the propagation of feature annotation.</text>
</comment>
<dbReference type="RefSeq" id="WP_083524296.1">
    <property type="nucleotide sequence ID" value="NZ_BCMS01000004.1"/>
</dbReference>
<feature type="domain" description="CN hydrolase" evidence="9">
    <location>
        <begin position="215"/>
        <end position="453"/>
    </location>
</feature>
<name>A0A100HMW9_9DEIO</name>
<gene>
    <name evidence="8" type="primary">lnt</name>
    <name evidence="10" type="ORF">DEIGR_320087</name>
</gene>
<feature type="transmembrane region" description="Helical" evidence="8">
    <location>
        <begin position="160"/>
        <end position="178"/>
    </location>
</feature>
<keyword evidence="5 8" id="KW-1133">Transmembrane helix</keyword>
<comment type="subcellular location">
    <subcellularLocation>
        <location evidence="1 8">Cell membrane</location>
        <topology evidence="1 8">Multi-pass membrane protein</topology>
    </subcellularLocation>
</comment>
<accession>A0A100HMW9</accession>
<dbReference type="EMBL" id="BCMS01000004">
    <property type="protein sequence ID" value="GAQ23673.1"/>
    <property type="molecule type" value="Genomic_DNA"/>
</dbReference>
<organism evidence="10 11">
    <name type="scientific">Deinococcus grandis</name>
    <dbReference type="NCBI Taxonomy" id="57498"/>
    <lineage>
        <taxon>Bacteria</taxon>
        <taxon>Thermotogati</taxon>
        <taxon>Deinococcota</taxon>
        <taxon>Deinococci</taxon>
        <taxon>Deinococcales</taxon>
        <taxon>Deinococcaceae</taxon>
        <taxon>Deinococcus</taxon>
    </lineage>
</organism>
<dbReference type="UniPathway" id="UPA00666"/>
<keyword evidence="10" id="KW-0449">Lipoprotein</keyword>
<evidence type="ECO:0000259" key="9">
    <source>
        <dbReference type="PROSITE" id="PS50263"/>
    </source>
</evidence>
<dbReference type="InterPro" id="IPR003010">
    <property type="entry name" value="C-N_Hydrolase"/>
</dbReference>
<dbReference type="GO" id="GO:0005886">
    <property type="term" value="C:plasma membrane"/>
    <property type="evidence" value="ECO:0007669"/>
    <property type="project" value="UniProtKB-SubCell"/>
</dbReference>
<dbReference type="GO" id="GO:0042158">
    <property type="term" value="P:lipoprotein biosynthetic process"/>
    <property type="evidence" value="ECO:0007669"/>
    <property type="project" value="UniProtKB-UniRule"/>
</dbReference>
<reference evidence="11" key="1">
    <citation type="submission" date="2015-11" db="EMBL/GenBank/DDBJ databases">
        <title>Draft Genome Sequence of the Radioresistant Bacterium Deinococcus grandis, Isolated from Freshwater Fish in Japan.</title>
        <authorList>
            <person name="Satoh K."/>
            <person name="Onodera T."/>
            <person name="Omoso K."/>
            <person name="Takeda-Yano K."/>
            <person name="Katayama T."/>
            <person name="Oono Y."/>
            <person name="Narumi I."/>
        </authorList>
    </citation>
    <scope>NUCLEOTIDE SEQUENCE [LARGE SCALE GENOMIC DNA]</scope>
    <source>
        <strain evidence="11">ATCC 43672</strain>
    </source>
</reference>
<keyword evidence="2 8" id="KW-1003">Cell membrane</keyword>
<evidence type="ECO:0000256" key="8">
    <source>
        <dbReference type="HAMAP-Rule" id="MF_01148"/>
    </source>
</evidence>
<evidence type="ECO:0000256" key="3">
    <source>
        <dbReference type="ARBA" id="ARBA00022679"/>
    </source>
</evidence>
<evidence type="ECO:0000256" key="5">
    <source>
        <dbReference type="ARBA" id="ARBA00022989"/>
    </source>
</evidence>
<dbReference type="HAMAP" id="MF_01148">
    <property type="entry name" value="Lnt"/>
    <property type="match status" value="1"/>
</dbReference>
<comment type="catalytic activity">
    <reaction evidence="8">
        <text>N-terminal S-1,2-diacyl-sn-glyceryl-L-cysteinyl-[lipoprotein] + a glycerophospholipid = N-acyl-S-1,2-diacyl-sn-glyceryl-L-cysteinyl-[lipoprotein] + a 2-acyl-sn-glycero-3-phospholipid + H(+)</text>
        <dbReference type="Rhea" id="RHEA:48228"/>
        <dbReference type="Rhea" id="RHEA-COMP:14681"/>
        <dbReference type="Rhea" id="RHEA-COMP:14684"/>
        <dbReference type="ChEBI" id="CHEBI:15378"/>
        <dbReference type="ChEBI" id="CHEBI:136912"/>
        <dbReference type="ChEBI" id="CHEBI:140656"/>
        <dbReference type="ChEBI" id="CHEBI:140657"/>
        <dbReference type="ChEBI" id="CHEBI:140660"/>
        <dbReference type="EC" id="2.3.1.269"/>
    </reaction>
</comment>
<keyword evidence="4 8" id="KW-0812">Transmembrane</keyword>
<comment type="function">
    <text evidence="8">Catalyzes the phospholipid dependent N-acylation of the N-terminal cysteine of apolipoprotein, the last step in lipoprotein maturation.</text>
</comment>
<comment type="caution">
    <text evidence="10">The sequence shown here is derived from an EMBL/GenBank/DDBJ whole genome shotgun (WGS) entry which is preliminary data.</text>
</comment>
<evidence type="ECO:0000256" key="7">
    <source>
        <dbReference type="ARBA" id="ARBA00023315"/>
    </source>
</evidence>
<feature type="transmembrane region" description="Helical" evidence="8">
    <location>
        <begin position="83"/>
        <end position="105"/>
    </location>
</feature>
<dbReference type="InterPro" id="IPR045378">
    <property type="entry name" value="LNT_N"/>
</dbReference>
<evidence type="ECO:0000256" key="1">
    <source>
        <dbReference type="ARBA" id="ARBA00004651"/>
    </source>
</evidence>
<proteinExistence type="inferred from homology"/>
<keyword evidence="7 8" id="KW-0012">Acyltransferase</keyword>
<sequence>MRSWPVPVRCVWRSDVAWAALGGVLGLGFLVSSWSWLAPVPLALLFREIPRRTPTDTFKLTWLFGAGFFAAHLLWLPSSLSGFLGPGAVILSALLIALLASLWGLTAALTRRLLGSATLWGLPLAWTVMDALRAAGPFGFTWGSLGYAWAKTPLVQVADLGGIALVGLLVALSAAALVSGRGLGQTAVLGAVLLAAGYGLTRPAAPDGTQQVLLVQGNIDPRLKAAGRRTEELTHYLTLTAAGLRAAPASLVVWPETAAPLAPTTAPVRRALTAVPVPLLLGAPTQDAGLRNSVYAVQAGQTLGRQDKRRLVPFGEFFPARAALDGVYRAVFAGLGLPPLTGTVPGTTTQPLTLGALRAGVLICYESTFPAVARALVTQGANLLVTASNDAWFGPSTGAEQHFQMGRVRAIETRRWWVRAGNDGISAAVNPQGQVVARFLRGVAGAFTASYGLAETRTLFVRWGDWVPLLAGIGLALMWGRQRWLTWRLAD</sequence>
<dbReference type="InterPro" id="IPR004563">
    <property type="entry name" value="Apolipo_AcylTrfase"/>
</dbReference>
<dbReference type="EC" id="2.3.1.269" evidence="8"/>
<dbReference type="PROSITE" id="PS50263">
    <property type="entry name" value="CN_HYDROLASE"/>
    <property type="match status" value="1"/>
</dbReference>
<evidence type="ECO:0000256" key="4">
    <source>
        <dbReference type="ARBA" id="ARBA00022692"/>
    </source>
</evidence>
<dbReference type="Gene3D" id="3.60.110.10">
    <property type="entry name" value="Carbon-nitrogen hydrolase"/>
    <property type="match status" value="1"/>
</dbReference>
<feature type="transmembrane region" description="Helical" evidence="8">
    <location>
        <begin position="20"/>
        <end position="46"/>
    </location>
</feature>
<dbReference type="InterPro" id="IPR036526">
    <property type="entry name" value="C-N_Hydrolase_sf"/>
</dbReference>
<dbReference type="Proteomes" id="UP000056209">
    <property type="component" value="Unassembled WGS sequence"/>
</dbReference>
<protein>
    <recommendedName>
        <fullName evidence="8">Apolipoprotein N-acyltransferase</fullName>
        <shortName evidence="8">ALP N-acyltransferase</shortName>
        <ecNumber evidence="8">2.3.1.269</ecNumber>
    </recommendedName>
</protein>
<dbReference type="SUPFAM" id="SSF56317">
    <property type="entry name" value="Carbon-nitrogen hydrolase"/>
    <property type="match status" value="1"/>
</dbReference>
<dbReference type="PANTHER" id="PTHR38686:SF1">
    <property type="entry name" value="APOLIPOPROTEIN N-ACYLTRANSFERASE"/>
    <property type="match status" value="1"/>
</dbReference>
<dbReference type="Pfam" id="PF20154">
    <property type="entry name" value="LNT_N"/>
    <property type="match status" value="1"/>
</dbReference>
<evidence type="ECO:0000256" key="2">
    <source>
        <dbReference type="ARBA" id="ARBA00022475"/>
    </source>
</evidence>
<keyword evidence="3 8" id="KW-0808">Transferase</keyword>
<feature type="transmembrane region" description="Helical" evidence="8">
    <location>
        <begin position="117"/>
        <end position="140"/>
    </location>
</feature>
<dbReference type="NCBIfam" id="TIGR00546">
    <property type="entry name" value="lnt"/>
    <property type="match status" value="1"/>
</dbReference>
<evidence type="ECO:0000313" key="11">
    <source>
        <dbReference type="Proteomes" id="UP000056209"/>
    </source>
</evidence>
<dbReference type="OrthoDB" id="9811121at2"/>